<feature type="region of interest" description="Disordered" evidence="1">
    <location>
        <begin position="40"/>
        <end position="122"/>
    </location>
</feature>
<feature type="region of interest" description="Disordered" evidence="1">
    <location>
        <begin position="145"/>
        <end position="182"/>
    </location>
</feature>
<reference evidence="2 3" key="1">
    <citation type="submission" date="2019-02" db="EMBL/GenBank/DDBJ databases">
        <title>Draft genome sequence of Amycolatopsis sp. 8-3EHSu isolated from roots of Suaeda maritima.</title>
        <authorList>
            <person name="Duangmal K."/>
            <person name="Chantavorakit T."/>
        </authorList>
    </citation>
    <scope>NUCLEOTIDE SEQUENCE [LARGE SCALE GENOMIC DNA]</scope>
    <source>
        <strain evidence="2 3">8-3EHSu</strain>
    </source>
</reference>
<feature type="compositionally biased region" description="Basic and acidic residues" evidence="1">
    <location>
        <begin position="62"/>
        <end position="74"/>
    </location>
</feature>
<feature type="compositionally biased region" description="Low complexity" evidence="1">
    <location>
        <begin position="40"/>
        <end position="61"/>
    </location>
</feature>
<accession>A0A4Q7JAP6</accession>
<organism evidence="2 3">
    <name type="scientific">Amycolatopsis suaedae</name>
    <dbReference type="NCBI Taxonomy" id="2510978"/>
    <lineage>
        <taxon>Bacteria</taxon>
        <taxon>Bacillati</taxon>
        <taxon>Actinomycetota</taxon>
        <taxon>Actinomycetes</taxon>
        <taxon>Pseudonocardiales</taxon>
        <taxon>Pseudonocardiaceae</taxon>
        <taxon>Amycolatopsis</taxon>
    </lineage>
</organism>
<dbReference type="EMBL" id="SFCC01000004">
    <property type="protein sequence ID" value="RZQ64337.1"/>
    <property type="molecule type" value="Genomic_DNA"/>
</dbReference>
<dbReference type="Proteomes" id="UP000292003">
    <property type="component" value="Unassembled WGS sequence"/>
</dbReference>
<gene>
    <name evidence="2" type="ORF">EWH70_10220</name>
</gene>
<feature type="compositionally biased region" description="Polar residues" evidence="1">
    <location>
        <begin position="227"/>
        <end position="238"/>
    </location>
</feature>
<dbReference type="OrthoDB" id="3627673at2"/>
<evidence type="ECO:0000256" key="1">
    <source>
        <dbReference type="SAM" id="MobiDB-lite"/>
    </source>
</evidence>
<evidence type="ECO:0000313" key="3">
    <source>
        <dbReference type="Proteomes" id="UP000292003"/>
    </source>
</evidence>
<name>A0A4Q7JAP6_9PSEU</name>
<evidence type="ECO:0000313" key="2">
    <source>
        <dbReference type="EMBL" id="RZQ64337.1"/>
    </source>
</evidence>
<feature type="compositionally biased region" description="Low complexity" evidence="1">
    <location>
        <begin position="88"/>
        <end position="98"/>
    </location>
</feature>
<feature type="compositionally biased region" description="Gly residues" evidence="1">
    <location>
        <begin position="257"/>
        <end position="267"/>
    </location>
</feature>
<proteinExistence type="predicted"/>
<comment type="caution">
    <text evidence="2">The sequence shown here is derived from an EMBL/GenBank/DDBJ whole genome shotgun (WGS) entry which is preliminary data.</text>
</comment>
<feature type="region of interest" description="Disordered" evidence="1">
    <location>
        <begin position="314"/>
        <end position="333"/>
    </location>
</feature>
<dbReference type="AlphaFoldDB" id="A0A4Q7JAP6"/>
<sequence length="333" mass="32132">MRSRGRRSSSRLRHALVRVLATGGLVLAAWILGAVLGSASASAGDTDGTTSSGSGSTSVTAPEEKPEKPAEDKPAAPTATEPEEEEPAASTFAATSAEPKAKPKPKPKSTAPEDRPQSGGLLGLVGNAVGGLLGGLVDTVGGVLDPAPSGPAPDGPGLGDILPGVGSPPAASKPDSSGGTVTIAVPELIPGSEAQRAAAAAAAAAAAEQAAAALPDVPAAIAPAQPRATQSTAATWQRPTPVPAQEADDPSTVRAGLPGGGGSGGGPRSVPLSGAVAPTCAASAGHDPGGNRQLLAVLANEITVTQLRLIGTSRDHAAAGVGTDAALPSTFPD</sequence>
<protein>
    <submittedName>
        <fullName evidence="2">Uncharacterized protein</fullName>
    </submittedName>
</protein>
<feature type="region of interest" description="Disordered" evidence="1">
    <location>
        <begin position="224"/>
        <end position="272"/>
    </location>
</feature>
<keyword evidence="3" id="KW-1185">Reference proteome</keyword>
<dbReference type="RefSeq" id="WP_130475049.1">
    <property type="nucleotide sequence ID" value="NZ_SFCC01000004.1"/>
</dbReference>